<dbReference type="SUPFAM" id="SSF57701">
    <property type="entry name" value="Zn2/Cys6 DNA-binding domain"/>
    <property type="match status" value="1"/>
</dbReference>
<evidence type="ECO:0000256" key="1">
    <source>
        <dbReference type="ARBA" id="ARBA00023242"/>
    </source>
</evidence>
<keyword evidence="1" id="KW-0539">Nucleus</keyword>
<gene>
    <name evidence="3" type="ORF">B0I35DRAFT_98998</name>
</gene>
<dbReference type="GO" id="GO:0000981">
    <property type="term" value="F:DNA-binding transcription factor activity, RNA polymerase II-specific"/>
    <property type="evidence" value="ECO:0007669"/>
    <property type="project" value="InterPro"/>
</dbReference>
<dbReference type="CDD" id="cd00067">
    <property type="entry name" value="GAL4"/>
    <property type="match status" value="1"/>
</dbReference>
<feature type="domain" description="Zn(2)-C6 fungal-type" evidence="2">
    <location>
        <begin position="7"/>
        <end position="37"/>
    </location>
</feature>
<dbReference type="InterPro" id="IPR036864">
    <property type="entry name" value="Zn2-C6_fun-type_DNA-bd_sf"/>
</dbReference>
<evidence type="ECO:0000259" key="2">
    <source>
        <dbReference type="PROSITE" id="PS50048"/>
    </source>
</evidence>
<dbReference type="EMBL" id="JAGPNK010000015">
    <property type="protein sequence ID" value="KAH7308618.1"/>
    <property type="molecule type" value="Genomic_DNA"/>
</dbReference>
<dbReference type="Proteomes" id="UP000813444">
    <property type="component" value="Unassembled WGS sequence"/>
</dbReference>
<name>A0A8K0SL88_9HYPO</name>
<dbReference type="GO" id="GO:0008270">
    <property type="term" value="F:zinc ion binding"/>
    <property type="evidence" value="ECO:0007669"/>
    <property type="project" value="InterPro"/>
</dbReference>
<evidence type="ECO:0000313" key="4">
    <source>
        <dbReference type="Proteomes" id="UP000813444"/>
    </source>
</evidence>
<organism evidence="3 4">
    <name type="scientific">Stachybotrys elegans</name>
    <dbReference type="NCBI Taxonomy" id="80388"/>
    <lineage>
        <taxon>Eukaryota</taxon>
        <taxon>Fungi</taxon>
        <taxon>Dikarya</taxon>
        <taxon>Ascomycota</taxon>
        <taxon>Pezizomycotina</taxon>
        <taxon>Sordariomycetes</taxon>
        <taxon>Hypocreomycetidae</taxon>
        <taxon>Hypocreales</taxon>
        <taxon>Stachybotryaceae</taxon>
        <taxon>Stachybotrys</taxon>
    </lineage>
</organism>
<dbReference type="SMART" id="SM00066">
    <property type="entry name" value="GAL4"/>
    <property type="match status" value="1"/>
</dbReference>
<sequence>MSLRKTACKACVSSKRRCDRALPRCARCSKQSLLCQYPSLPDPLVPVTLPVSDRTVSSRIPREENIQRTPDILEQQTRSVYRDFGDLDGNAYLVPGGGDPFFHDQPSFNHVSHESSLHNKASMHLASSPHNSHYYASVEKNAESNHFNLGQVELLNRSIPPTVNNSEWPRGRDIETWTFCARELLSFVRSFATTASTTFIRQNKSLVEAQPLSPALQRALGVCAAHDTLGSGNLPVFNQILDSEVHNLMHGAEFGWVSEDLLTMGPEHQLLADFRRDLEWTQAMTLYQIIRLFSPDAVQRKNAENQMPLLATRTRGFLVRVQAAKYHPLFLDDRIPGHALLRAQLESAYRTILVSYLTHAVYTALVYQRCNILAELETLPMVLPRCSRMLQASVLEQSPSSQAPPYALEPGDVVPVPGDKCTTYLQFTNDKSMPRLDAFDRFFLLPLVACKGVDVLKG</sequence>
<proteinExistence type="predicted"/>
<dbReference type="InterPro" id="IPR001138">
    <property type="entry name" value="Zn2Cys6_DnaBD"/>
</dbReference>
<dbReference type="PROSITE" id="PS50048">
    <property type="entry name" value="ZN2_CY6_FUNGAL_2"/>
    <property type="match status" value="1"/>
</dbReference>
<protein>
    <recommendedName>
        <fullName evidence="2">Zn(2)-C6 fungal-type domain-containing protein</fullName>
    </recommendedName>
</protein>
<dbReference type="Gene3D" id="4.10.240.10">
    <property type="entry name" value="Zn(2)-C6 fungal-type DNA-binding domain"/>
    <property type="match status" value="1"/>
</dbReference>
<dbReference type="AlphaFoldDB" id="A0A8K0SL88"/>
<keyword evidence="4" id="KW-1185">Reference proteome</keyword>
<reference evidence="3" key="1">
    <citation type="journal article" date="2021" name="Nat. Commun.">
        <title>Genetic determinants of endophytism in the Arabidopsis root mycobiome.</title>
        <authorList>
            <person name="Mesny F."/>
            <person name="Miyauchi S."/>
            <person name="Thiergart T."/>
            <person name="Pickel B."/>
            <person name="Atanasova L."/>
            <person name="Karlsson M."/>
            <person name="Huettel B."/>
            <person name="Barry K.W."/>
            <person name="Haridas S."/>
            <person name="Chen C."/>
            <person name="Bauer D."/>
            <person name="Andreopoulos W."/>
            <person name="Pangilinan J."/>
            <person name="LaButti K."/>
            <person name="Riley R."/>
            <person name="Lipzen A."/>
            <person name="Clum A."/>
            <person name="Drula E."/>
            <person name="Henrissat B."/>
            <person name="Kohler A."/>
            <person name="Grigoriev I.V."/>
            <person name="Martin F.M."/>
            <person name="Hacquard S."/>
        </authorList>
    </citation>
    <scope>NUCLEOTIDE SEQUENCE</scope>
    <source>
        <strain evidence="3">MPI-CAGE-CH-0235</strain>
    </source>
</reference>
<accession>A0A8K0SL88</accession>
<evidence type="ECO:0000313" key="3">
    <source>
        <dbReference type="EMBL" id="KAH7308618.1"/>
    </source>
</evidence>
<dbReference type="Pfam" id="PF00172">
    <property type="entry name" value="Zn_clus"/>
    <property type="match status" value="1"/>
</dbReference>
<comment type="caution">
    <text evidence="3">The sequence shown here is derived from an EMBL/GenBank/DDBJ whole genome shotgun (WGS) entry which is preliminary data.</text>
</comment>
<dbReference type="OrthoDB" id="9930022at2759"/>